<dbReference type="Proteomes" id="UP000041254">
    <property type="component" value="Unassembled WGS sequence"/>
</dbReference>
<accession>A0A0G4E8C1</accession>
<reference evidence="2 3" key="1">
    <citation type="submission" date="2014-11" db="EMBL/GenBank/DDBJ databases">
        <authorList>
            <person name="Zhu J."/>
            <person name="Qi W."/>
            <person name="Song R."/>
        </authorList>
    </citation>
    <scope>NUCLEOTIDE SEQUENCE [LARGE SCALE GENOMIC DNA]</scope>
</reference>
<evidence type="ECO:0000313" key="2">
    <source>
        <dbReference type="EMBL" id="CEL91669.1"/>
    </source>
</evidence>
<dbReference type="AlphaFoldDB" id="A0A0G4E8C1"/>
<evidence type="ECO:0000256" key="1">
    <source>
        <dbReference type="SAM" id="MobiDB-lite"/>
    </source>
</evidence>
<dbReference type="InParanoid" id="A0A0G4E8C1"/>
<gene>
    <name evidence="2" type="ORF">Vbra_10821</name>
</gene>
<organism evidence="2 3">
    <name type="scientific">Vitrella brassicaformis (strain CCMP3155)</name>
    <dbReference type="NCBI Taxonomy" id="1169540"/>
    <lineage>
        <taxon>Eukaryota</taxon>
        <taxon>Sar</taxon>
        <taxon>Alveolata</taxon>
        <taxon>Colpodellida</taxon>
        <taxon>Vitrellaceae</taxon>
        <taxon>Vitrella</taxon>
    </lineage>
</organism>
<dbReference type="EMBL" id="CDMY01000013">
    <property type="protein sequence ID" value="CEL91669.1"/>
    <property type="molecule type" value="Genomic_DNA"/>
</dbReference>
<feature type="region of interest" description="Disordered" evidence="1">
    <location>
        <begin position="102"/>
        <end position="159"/>
    </location>
</feature>
<feature type="compositionally biased region" description="Acidic residues" evidence="1">
    <location>
        <begin position="122"/>
        <end position="132"/>
    </location>
</feature>
<sequence length="185" mass="19638">MKDVFPNLPPPGAQRSGTQLPQRREVPHTVEAIPKRTRLNATIESDSMDVEASLPPPPPAGPTDMPQVCVPPYVSPSQIHDGSRMPMDDNFGLELILDLTAEPGATVDDRETAPVAGPVEQCEVEPVAEPEPEPEHEPETEPQPQSEVDAERASPSDVAGTVQGLALIGLLCAQAGSANDERGDC</sequence>
<proteinExistence type="predicted"/>
<feature type="region of interest" description="Disordered" evidence="1">
    <location>
        <begin position="42"/>
        <end position="87"/>
    </location>
</feature>
<evidence type="ECO:0000313" key="3">
    <source>
        <dbReference type="Proteomes" id="UP000041254"/>
    </source>
</evidence>
<name>A0A0G4E8C1_VITBC</name>
<keyword evidence="3" id="KW-1185">Reference proteome</keyword>
<feature type="region of interest" description="Disordered" evidence="1">
    <location>
        <begin position="1"/>
        <end position="28"/>
    </location>
</feature>
<dbReference type="VEuPathDB" id="CryptoDB:Vbra_10821"/>
<protein>
    <submittedName>
        <fullName evidence="2">Uncharacterized protein</fullName>
    </submittedName>
</protein>